<dbReference type="GO" id="GO:0000287">
    <property type="term" value="F:magnesium ion binding"/>
    <property type="evidence" value="ECO:0007669"/>
    <property type="project" value="InterPro"/>
</dbReference>
<evidence type="ECO:0000256" key="1">
    <source>
        <dbReference type="ARBA" id="ARBA00004997"/>
    </source>
</evidence>
<feature type="domain" description="Pyruvate kinase barrel" evidence="13">
    <location>
        <begin position="144"/>
        <end position="464"/>
    </location>
</feature>
<dbReference type="Gene3D" id="3.20.20.60">
    <property type="entry name" value="Phosphoenolpyruvate-binding domains"/>
    <property type="match status" value="1"/>
</dbReference>
<evidence type="ECO:0000256" key="9">
    <source>
        <dbReference type="ARBA" id="ARBA00022842"/>
    </source>
</evidence>
<evidence type="ECO:0000256" key="6">
    <source>
        <dbReference type="ARBA" id="ARBA00022741"/>
    </source>
</evidence>
<dbReference type="PANTHER" id="PTHR11817">
    <property type="entry name" value="PYRUVATE KINASE"/>
    <property type="match status" value="1"/>
</dbReference>
<evidence type="ECO:0000259" key="13">
    <source>
        <dbReference type="Pfam" id="PF00224"/>
    </source>
</evidence>
<dbReference type="InterPro" id="IPR015806">
    <property type="entry name" value="Pyrv_Knase_insert_dom_sf"/>
</dbReference>
<keyword evidence="7 12" id="KW-0418">Kinase</keyword>
<evidence type="ECO:0000256" key="2">
    <source>
        <dbReference type="ARBA" id="ARBA00008663"/>
    </source>
</evidence>
<dbReference type="GO" id="GO:0030955">
    <property type="term" value="F:potassium ion binding"/>
    <property type="evidence" value="ECO:0007669"/>
    <property type="project" value="InterPro"/>
</dbReference>
<dbReference type="InterPro" id="IPR040442">
    <property type="entry name" value="Pyrv_kinase-like_dom_sf"/>
</dbReference>
<evidence type="ECO:0000313" key="15">
    <source>
        <dbReference type="Proteomes" id="UP000182284"/>
    </source>
</evidence>
<dbReference type="SUPFAM" id="SSF51621">
    <property type="entry name" value="Phosphoenolpyruvate/pyruvate domain"/>
    <property type="match status" value="1"/>
</dbReference>
<gene>
    <name evidence="14" type="ORF">SAMN04488117_10870</name>
</gene>
<keyword evidence="9 12" id="KW-0460">Magnesium</keyword>
<name>A0A1G7PKA4_9RHOB</name>
<comment type="catalytic activity">
    <reaction evidence="12">
        <text>pyruvate + ATP = phosphoenolpyruvate + ADP + H(+)</text>
        <dbReference type="Rhea" id="RHEA:18157"/>
        <dbReference type="ChEBI" id="CHEBI:15361"/>
        <dbReference type="ChEBI" id="CHEBI:15378"/>
        <dbReference type="ChEBI" id="CHEBI:30616"/>
        <dbReference type="ChEBI" id="CHEBI:58702"/>
        <dbReference type="ChEBI" id="CHEBI:456216"/>
        <dbReference type="EC" id="2.7.1.40"/>
    </reaction>
</comment>
<keyword evidence="10 12" id="KW-0324">Glycolysis</keyword>
<keyword evidence="4 12" id="KW-0808">Transferase</keyword>
<evidence type="ECO:0000256" key="4">
    <source>
        <dbReference type="ARBA" id="ARBA00022679"/>
    </source>
</evidence>
<evidence type="ECO:0000313" key="14">
    <source>
        <dbReference type="EMBL" id="SDF86802.1"/>
    </source>
</evidence>
<dbReference type="AlphaFoldDB" id="A0A1G7PKA4"/>
<dbReference type="Proteomes" id="UP000182284">
    <property type="component" value="Unassembled WGS sequence"/>
</dbReference>
<evidence type="ECO:0000256" key="3">
    <source>
        <dbReference type="ARBA" id="ARBA00012142"/>
    </source>
</evidence>
<organism evidence="14 15">
    <name type="scientific">Celeribacter baekdonensis</name>
    <dbReference type="NCBI Taxonomy" id="875171"/>
    <lineage>
        <taxon>Bacteria</taxon>
        <taxon>Pseudomonadati</taxon>
        <taxon>Pseudomonadota</taxon>
        <taxon>Alphaproteobacteria</taxon>
        <taxon>Rhodobacterales</taxon>
        <taxon>Roseobacteraceae</taxon>
        <taxon>Celeribacter</taxon>
    </lineage>
</organism>
<dbReference type="PRINTS" id="PR01050">
    <property type="entry name" value="PYRUVTKNASE"/>
</dbReference>
<comment type="pathway">
    <text evidence="1 12">Carbohydrate degradation; glycolysis; pyruvate from D-glyceraldehyde 3-phosphate: step 5/5.</text>
</comment>
<dbReference type="GO" id="GO:0016301">
    <property type="term" value="F:kinase activity"/>
    <property type="evidence" value="ECO:0007669"/>
    <property type="project" value="UniProtKB-KW"/>
</dbReference>
<dbReference type="InterPro" id="IPR015793">
    <property type="entry name" value="Pyrv_Knase_brl"/>
</dbReference>
<comment type="similarity">
    <text evidence="2 12">Belongs to the pyruvate kinase family.</text>
</comment>
<dbReference type="OrthoDB" id="9812123at2"/>
<dbReference type="EMBL" id="FNBL01000008">
    <property type="protein sequence ID" value="SDF86802.1"/>
    <property type="molecule type" value="Genomic_DNA"/>
</dbReference>
<keyword evidence="6" id="KW-0547">Nucleotide-binding</keyword>
<sequence>MSAPSSSLCAPSCPLAPNPADLLTRVRTLRDHIATETDTIWSDWADLDMREAFRPSAQNLATYLAFRHTDLSAVQPDLAALGLSTLGRCEPHVRASLDAVEAALSGLTGVPAAFPDPSRLTRGPARLAARRDTAFGTGASGAPRSRILVTVPTEAATDPGLTRDMIRTGADAMRINCAHDGPELWAAMITNIRAAGVEIGRYVPILMDLAGPKLRTGAVAGPNKARVCVDDRLDILREAPKAKAKHAALSLSHPELIDRLTPGMAVFIDDGKIGAEVVEITSKGAKLKVTRAGPEGVKLKPEKGFNLPAVEIDIPALTEDDRTALDFVVGRADLIGYSFVQTPEDIRLLIAEVDKRLPEGGHRPGVVLKIETSQAIRNLPRLIVQSGALCETAVMIARGDLAVEIGLERMSEMQEELLWLCEAAHTPVVWATQVLEGLMKEGLATRAETTDAAMAQRADCVMLNKGPYVCDTIRFLSRVLGRMDRHMSKKSARLGPLRSWRGNISV</sequence>
<keyword evidence="11 14" id="KW-0670">Pyruvate</keyword>
<dbReference type="EC" id="2.7.1.40" evidence="3 12"/>
<keyword evidence="8" id="KW-0067">ATP-binding</keyword>
<proteinExistence type="inferred from homology"/>
<keyword evidence="5" id="KW-0479">Metal-binding</keyword>
<evidence type="ECO:0000256" key="7">
    <source>
        <dbReference type="ARBA" id="ARBA00022777"/>
    </source>
</evidence>
<dbReference type="SUPFAM" id="SSF50800">
    <property type="entry name" value="PK beta-barrel domain-like"/>
    <property type="match status" value="1"/>
</dbReference>
<dbReference type="Gene3D" id="2.40.33.10">
    <property type="entry name" value="PK beta-barrel domain-like"/>
    <property type="match status" value="1"/>
</dbReference>
<evidence type="ECO:0000256" key="10">
    <source>
        <dbReference type="ARBA" id="ARBA00023152"/>
    </source>
</evidence>
<dbReference type="UniPathway" id="UPA00109">
    <property type="reaction ID" value="UER00188"/>
</dbReference>
<evidence type="ECO:0000256" key="12">
    <source>
        <dbReference type="RuleBase" id="RU000504"/>
    </source>
</evidence>
<evidence type="ECO:0000256" key="5">
    <source>
        <dbReference type="ARBA" id="ARBA00022723"/>
    </source>
</evidence>
<evidence type="ECO:0000256" key="11">
    <source>
        <dbReference type="ARBA" id="ARBA00023317"/>
    </source>
</evidence>
<reference evidence="14 15" key="1">
    <citation type="submission" date="2016-10" db="EMBL/GenBank/DDBJ databases">
        <authorList>
            <person name="de Groot N.N."/>
        </authorList>
    </citation>
    <scope>NUCLEOTIDE SEQUENCE [LARGE SCALE GENOMIC DNA]</scope>
    <source>
        <strain evidence="14 15">DSM 27375</strain>
    </source>
</reference>
<dbReference type="GO" id="GO:0004743">
    <property type="term" value="F:pyruvate kinase activity"/>
    <property type="evidence" value="ECO:0007669"/>
    <property type="project" value="UniProtKB-EC"/>
</dbReference>
<dbReference type="Pfam" id="PF00224">
    <property type="entry name" value="PK"/>
    <property type="match status" value="1"/>
</dbReference>
<dbReference type="RefSeq" id="WP_074645909.1">
    <property type="nucleotide sequence ID" value="NZ_FNBL01000008.1"/>
</dbReference>
<evidence type="ECO:0000256" key="8">
    <source>
        <dbReference type="ARBA" id="ARBA00022840"/>
    </source>
</evidence>
<dbReference type="InterPro" id="IPR011037">
    <property type="entry name" value="Pyrv_Knase-like_insert_dom_sf"/>
</dbReference>
<dbReference type="InterPro" id="IPR015813">
    <property type="entry name" value="Pyrv/PenolPyrv_kinase-like_dom"/>
</dbReference>
<accession>A0A1G7PKA4</accession>
<dbReference type="InterPro" id="IPR001697">
    <property type="entry name" value="Pyr_Knase"/>
</dbReference>
<dbReference type="GO" id="GO:0005524">
    <property type="term" value="F:ATP binding"/>
    <property type="evidence" value="ECO:0007669"/>
    <property type="project" value="UniProtKB-KW"/>
</dbReference>
<protein>
    <recommendedName>
        <fullName evidence="3 12">Pyruvate kinase</fullName>
        <ecNumber evidence="3 12">2.7.1.40</ecNumber>
    </recommendedName>
</protein>